<dbReference type="EMBL" id="CP033236">
    <property type="protein sequence ID" value="AZF70173.1"/>
    <property type="molecule type" value="Genomic_DNA"/>
</dbReference>
<dbReference type="EMBL" id="LT549890">
    <property type="protein sequence ID" value="SAI86511.1"/>
    <property type="molecule type" value="Genomic_DNA"/>
</dbReference>
<comment type="similarity">
    <text evidence="1">Belongs to the thioesterase PaaI family.</text>
</comment>
<dbReference type="Proteomes" id="UP000273194">
    <property type="component" value="Chromosome"/>
</dbReference>
<evidence type="ECO:0000313" key="25">
    <source>
        <dbReference type="Proteomes" id="UP000278715"/>
    </source>
</evidence>
<feature type="domain" description="Thioesterase" evidence="3">
    <location>
        <begin position="51"/>
        <end position="125"/>
    </location>
</feature>
<evidence type="ECO:0000313" key="11">
    <source>
        <dbReference type="EMBL" id="AZF78026.1"/>
    </source>
</evidence>
<dbReference type="OMA" id="ILALIHY"/>
<name>A0A0E3MCL3_SACSO</name>
<evidence type="ECO:0000313" key="20">
    <source>
        <dbReference type="Proteomes" id="UP000267993"/>
    </source>
</evidence>
<evidence type="ECO:0000313" key="7">
    <source>
        <dbReference type="EMBL" id="AZF67553.1"/>
    </source>
</evidence>
<dbReference type="EMBL" id="CP033241">
    <property type="protein sequence ID" value="AZF83237.1"/>
    <property type="molecule type" value="Genomic_DNA"/>
</dbReference>
<dbReference type="RefSeq" id="WP_009989840.1">
    <property type="nucleotide sequence ID" value="NZ_CP011055.2"/>
</dbReference>
<evidence type="ECO:0000313" key="19">
    <source>
        <dbReference type="Proteomes" id="UP000076770"/>
    </source>
</evidence>
<evidence type="ECO:0000313" key="15">
    <source>
        <dbReference type="EMBL" id="SAI86511.1"/>
    </source>
</evidence>
<evidence type="ECO:0000259" key="3">
    <source>
        <dbReference type="Pfam" id="PF03061"/>
    </source>
</evidence>
<evidence type="ECO:0000313" key="13">
    <source>
        <dbReference type="EMBL" id="AZF83237.1"/>
    </source>
</evidence>
<keyword evidence="2" id="KW-0378">Hydrolase</keyword>
<dbReference type="Proteomes" id="UP000033106">
    <property type="component" value="Chromosome"/>
</dbReference>
<dbReference type="InterPro" id="IPR003736">
    <property type="entry name" value="PAAI_dom"/>
</dbReference>
<dbReference type="KEGG" id="ssoa:SULA_0657"/>
<dbReference type="Proteomes" id="UP000267993">
    <property type="component" value="Chromosome"/>
</dbReference>
<dbReference type="SUPFAM" id="SSF54637">
    <property type="entry name" value="Thioesterase/thiol ester dehydrase-isomerase"/>
    <property type="match status" value="1"/>
</dbReference>
<evidence type="ECO:0000313" key="26">
    <source>
        <dbReference type="Proteomes" id="UP000282269"/>
    </source>
</evidence>
<evidence type="ECO:0000313" key="27">
    <source>
        <dbReference type="Proteomes" id="UP000594632"/>
    </source>
</evidence>
<dbReference type="Proteomes" id="UP000273443">
    <property type="component" value="Chromosome"/>
</dbReference>
<dbReference type="EMBL" id="CP011057">
    <property type="protein sequence ID" value="AKA78434.1"/>
    <property type="molecule type" value="Genomic_DNA"/>
</dbReference>
<evidence type="ECO:0000313" key="6">
    <source>
        <dbReference type="EMBL" id="AKA78434.1"/>
    </source>
</evidence>
<dbReference type="GO" id="GO:0047617">
    <property type="term" value="F:fatty acyl-CoA hydrolase activity"/>
    <property type="evidence" value="ECO:0007669"/>
    <property type="project" value="InterPro"/>
</dbReference>
<dbReference type="EMBL" id="CP050869">
    <property type="protein sequence ID" value="QPG50043.1"/>
    <property type="molecule type" value="Genomic_DNA"/>
</dbReference>
<dbReference type="InterPro" id="IPR006683">
    <property type="entry name" value="Thioestr_dom"/>
</dbReference>
<proteinExistence type="inferred from homology"/>
<dbReference type="Proteomes" id="UP000282269">
    <property type="component" value="Chromosome"/>
</dbReference>
<evidence type="ECO:0000313" key="24">
    <source>
        <dbReference type="Proteomes" id="UP000275843"/>
    </source>
</evidence>
<dbReference type="EMBL" id="CP033237">
    <property type="protein sequence ID" value="AZF72793.1"/>
    <property type="molecule type" value="Genomic_DNA"/>
</dbReference>
<dbReference type="OrthoDB" id="24516at2157"/>
<dbReference type="Proteomes" id="UP000033085">
    <property type="component" value="Chromosome"/>
</dbReference>
<dbReference type="EMBL" id="CP033238">
    <property type="protein sequence ID" value="AZF75417.1"/>
    <property type="molecule type" value="Genomic_DNA"/>
</dbReference>
<dbReference type="PANTHER" id="PTHR21660">
    <property type="entry name" value="THIOESTERASE SUPERFAMILY MEMBER-RELATED"/>
    <property type="match status" value="1"/>
</dbReference>
<dbReference type="Proteomes" id="UP000076770">
    <property type="component" value="Chromosome i"/>
</dbReference>
<dbReference type="Proteomes" id="UP000275843">
    <property type="component" value="Chromosome"/>
</dbReference>
<dbReference type="NCBIfam" id="TIGR00369">
    <property type="entry name" value="unchar_dom_1"/>
    <property type="match status" value="1"/>
</dbReference>
<dbReference type="PANTHER" id="PTHR21660:SF1">
    <property type="entry name" value="ACYL-COENZYME A THIOESTERASE 13"/>
    <property type="match status" value="1"/>
</dbReference>
<reference evidence="14 27" key="6">
    <citation type="journal article" date="2020" name="Nat. Commun.">
        <title>The structures of two archaeal type IV pili illuminate evolutionary relationships.</title>
        <authorList>
            <person name="Wang F."/>
            <person name="Baquero D.P."/>
            <person name="Su Z."/>
            <person name="Beltran L.C."/>
            <person name="Prangishvili D."/>
            <person name="Krupovic M."/>
            <person name="Egelman E.H."/>
        </authorList>
    </citation>
    <scope>NUCLEOTIDE SEQUENCE [LARGE SCALE GENOMIC DNA]</scope>
    <source>
        <strain evidence="14 27">POZ149</strain>
    </source>
</reference>
<dbReference type="InterPro" id="IPR039298">
    <property type="entry name" value="ACOT13"/>
</dbReference>
<dbReference type="EMBL" id="CP011056">
    <property type="protein sequence ID" value="AKA75742.1"/>
    <property type="molecule type" value="Genomic_DNA"/>
</dbReference>
<evidence type="ECO:0000313" key="10">
    <source>
        <dbReference type="EMBL" id="AZF75417.1"/>
    </source>
</evidence>
<evidence type="ECO:0000313" key="4">
    <source>
        <dbReference type="EMBL" id="AKA73044.1"/>
    </source>
</evidence>
<dbReference type="GeneID" id="44128594"/>
<evidence type="ECO:0000313" key="21">
    <source>
        <dbReference type="Proteomes" id="UP000269431"/>
    </source>
</evidence>
<reference evidence="19" key="3">
    <citation type="submission" date="2016-04" db="EMBL/GenBank/DDBJ databases">
        <authorList>
            <person name="Shah S.A."/>
            <person name="Garrett R.A."/>
        </authorList>
    </citation>
    <scope>NUCLEOTIDE SEQUENCE [LARGE SCALE GENOMIC DNA]</scope>
    <source>
        <strain evidence="19">ATCC 35091 / DSM 1616 / JCM 8930 / NBRC 15331 / P1</strain>
    </source>
</reference>
<accession>A0A0E3MCL3</accession>
<protein>
    <submittedName>
        <fullName evidence="4 15">Esterase</fullName>
    </submittedName>
</protein>
<evidence type="ECO:0000256" key="2">
    <source>
        <dbReference type="ARBA" id="ARBA00022801"/>
    </source>
</evidence>
<dbReference type="AlphaFoldDB" id="A0A0E3MCL3"/>
<evidence type="ECO:0000313" key="12">
    <source>
        <dbReference type="EMBL" id="AZF80630.1"/>
    </source>
</evidence>
<gene>
    <name evidence="14" type="ORF">HFC64_09620</name>
    <name evidence="15" type="ORF">SSOP1_2957</name>
    <name evidence="6" type="ORF">SULA_0657</name>
    <name evidence="4" type="ORF">SULB_0659</name>
    <name evidence="5" type="ORF">SULC_0657</name>
    <name evidence="7" type="ORF">SULG_03355</name>
    <name evidence="8" type="ORF">SULH_03355</name>
    <name evidence="9" type="ORF">SULI_03355</name>
    <name evidence="10" type="ORF">SULM_03355</name>
    <name evidence="11" type="ORF">SULN_03355</name>
    <name evidence="12" type="ORF">SULO_03365</name>
    <name evidence="13" type="ORF">SULZ_03390</name>
</gene>
<evidence type="ECO:0000313" key="5">
    <source>
        <dbReference type="EMBL" id="AKA75742.1"/>
    </source>
</evidence>
<dbReference type="Proteomes" id="UP000594632">
    <property type="component" value="Chromosome"/>
</dbReference>
<dbReference type="Proteomes" id="UP000269431">
    <property type="component" value="Chromosome"/>
</dbReference>
<evidence type="ECO:0000313" key="9">
    <source>
        <dbReference type="EMBL" id="AZF72793.1"/>
    </source>
</evidence>
<evidence type="ECO:0000313" key="8">
    <source>
        <dbReference type="EMBL" id="AZF70173.1"/>
    </source>
</evidence>
<evidence type="ECO:0000313" key="23">
    <source>
        <dbReference type="Proteomes" id="UP000273443"/>
    </source>
</evidence>
<reference evidence="15" key="2">
    <citation type="submission" date="2016-04" db="EMBL/GenBank/DDBJ databases">
        <authorList>
            <person name="Evans L.H."/>
            <person name="Alamgir A."/>
            <person name="Owens N."/>
            <person name="Weber N.D."/>
            <person name="Virtaneva K."/>
            <person name="Barbian K."/>
            <person name="Babar A."/>
            <person name="Rosenke K."/>
        </authorList>
    </citation>
    <scope>NUCLEOTIDE SEQUENCE</scope>
    <source>
        <strain evidence="15">P1</strain>
    </source>
</reference>
<dbReference type="PATRIC" id="fig|2287.6.peg.684"/>
<evidence type="ECO:0000313" key="18">
    <source>
        <dbReference type="Proteomes" id="UP000033106"/>
    </source>
</evidence>
<dbReference type="Pfam" id="PF03061">
    <property type="entry name" value="4HBT"/>
    <property type="match status" value="1"/>
</dbReference>
<dbReference type="GeneID" id="1452888"/>
<evidence type="ECO:0000313" key="17">
    <source>
        <dbReference type="Proteomes" id="UP000033085"/>
    </source>
</evidence>
<reference evidence="16 17" key="1">
    <citation type="journal article" date="2015" name="Genome Announc.">
        <title>Complete Genome Sequence of Sulfolobus solfataricus Strain 98/2 and Evolved Derivatives.</title>
        <authorList>
            <person name="McCarthy S."/>
            <person name="Gradnigo J."/>
            <person name="Johnson T."/>
            <person name="Payne S."/>
            <person name="Lipzen A."/>
            <person name="Martin J."/>
            <person name="Schackwitz W."/>
            <person name="Moriyama E."/>
            <person name="Blum P."/>
        </authorList>
    </citation>
    <scope>NUCLEOTIDE SEQUENCE [LARGE SCALE GENOMIC DNA]</scope>
    <source>
        <strain evidence="16">98/2 SULC</strain>
        <strain evidence="4">SARC-B</strain>
        <strain evidence="5">SARC-C</strain>
        <strain evidence="6 18">SULA</strain>
        <strain evidence="17">SULB</strain>
    </source>
</reference>
<sequence length="147" mass="16640">MDSQNYDIEKILQRYDSDYVFHYLGVKILEIKEGYAKTQIPFKKELTRRGNILNGGMIVASIDYTGGLAVLSINDGMDQVTQELKVNFLEPMYRGPFTVEANVIRKGRTAVTVEITFKDVEGSLGAIGLGTWYIIRDKKINMNVQPQ</sequence>
<dbReference type="Gene3D" id="3.10.129.10">
    <property type="entry name" value="Hotdog Thioesterase"/>
    <property type="match status" value="1"/>
</dbReference>
<dbReference type="FunFam" id="3.10.129.10:FF:000113">
    <property type="entry name" value="Thioesterase superfamily protein"/>
    <property type="match status" value="1"/>
</dbReference>
<evidence type="ECO:0000256" key="1">
    <source>
        <dbReference type="ARBA" id="ARBA00008324"/>
    </source>
</evidence>
<dbReference type="EMBL" id="CP033239">
    <property type="protein sequence ID" value="AZF78026.1"/>
    <property type="molecule type" value="Genomic_DNA"/>
</dbReference>
<dbReference type="EMBL" id="CP033235">
    <property type="protein sequence ID" value="AZF67553.1"/>
    <property type="molecule type" value="Genomic_DNA"/>
</dbReference>
<evidence type="ECO:0000313" key="22">
    <source>
        <dbReference type="Proteomes" id="UP000273194"/>
    </source>
</evidence>
<dbReference type="Proteomes" id="UP000033057">
    <property type="component" value="Chromosome"/>
</dbReference>
<dbReference type="Proteomes" id="UP000278715">
    <property type="component" value="Chromosome"/>
</dbReference>
<dbReference type="InterPro" id="IPR029069">
    <property type="entry name" value="HotDog_dom_sf"/>
</dbReference>
<reference evidence="20 21" key="4">
    <citation type="journal article" date="2018" name="Proc. Natl. Acad. Sci. U.S.A.">
        <title>Nonmutational mechanism of inheritance in the Archaeon Sulfolobus solfataricus.</title>
        <authorList>
            <person name="Payne S."/>
            <person name="McCarthy S."/>
            <person name="Johnson T."/>
            <person name="North E."/>
            <person name="Blum P."/>
        </authorList>
    </citation>
    <scope>NUCLEOTIDE SEQUENCE [LARGE SCALE GENOMIC DNA]</scope>
    <source>
        <strain evidence="8 20">SARC-H</strain>
        <strain evidence="9 24">SARC-I</strain>
        <strain evidence="11 25">SARC-N</strain>
        <strain evidence="12 26">SARC-O</strain>
        <strain evidence="13 21">SUL120</strain>
        <strain evidence="7 22">SULG</strain>
        <strain evidence="10 23">SULM</strain>
    </source>
</reference>
<reference evidence="4" key="5">
    <citation type="submission" date="2018-10" db="EMBL/GenBank/DDBJ databases">
        <authorList>
            <person name="McCarthy S."/>
            <person name="Gradnigo J."/>
            <person name="Johnson T."/>
            <person name="Payne S."/>
            <person name="Lipzen A."/>
            <person name="Schackwitz W."/>
            <person name="Martin J."/>
            <person name="Moriyama E."/>
            <person name="Blum P."/>
        </authorList>
    </citation>
    <scope>NUCLEOTIDE SEQUENCE</scope>
    <source>
        <strain evidence="4">SARC-B</strain>
        <strain evidence="5">SARC-C</strain>
        <strain evidence="6">SULA</strain>
    </source>
</reference>
<evidence type="ECO:0000313" key="16">
    <source>
        <dbReference type="Proteomes" id="UP000033057"/>
    </source>
</evidence>
<dbReference type="KEGG" id="ssol:SULB_0659"/>
<evidence type="ECO:0000313" key="14">
    <source>
        <dbReference type="EMBL" id="QPG50043.1"/>
    </source>
</evidence>
<dbReference type="KEGG" id="ssof:SULC_0657"/>
<dbReference type="EMBL" id="CP033240">
    <property type="protein sequence ID" value="AZF80630.1"/>
    <property type="molecule type" value="Genomic_DNA"/>
</dbReference>
<dbReference type="EMBL" id="CP011055">
    <property type="protein sequence ID" value="AKA73044.1"/>
    <property type="molecule type" value="Genomic_DNA"/>
</dbReference>
<dbReference type="CDD" id="cd03443">
    <property type="entry name" value="PaaI_thioesterase"/>
    <property type="match status" value="1"/>
</dbReference>
<organism evidence="4 17">
    <name type="scientific">Saccharolobus solfataricus</name>
    <name type="common">Sulfolobus solfataricus</name>
    <dbReference type="NCBI Taxonomy" id="2287"/>
    <lineage>
        <taxon>Archaea</taxon>
        <taxon>Thermoproteota</taxon>
        <taxon>Thermoprotei</taxon>
        <taxon>Sulfolobales</taxon>
        <taxon>Sulfolobaceae</taxon>
        <taxon>Saccharolobus</taxon>
    </lineage>
</organism>